<dbReference type="AlphaFoldDB" id="A0A6L9MTT5"/>
<evidence type="ECO:0000256" key="1">
    <source>
        <dbReference type="SAM" id="Phobius"/>
    </source>
</evidence>
<dbReference type="Proteomes" id="UP000478837">
    <property type="component" value="Unassembled WGS sequence"/>
</dbReference>
<keyword evidence="1" id="KW-0812">Transmembrane</keyword>
<proteinExistence type="predicted"/>
<dbReference type="PROSITE" id="PS51257">
    <property type="entry name" value="PROKAR_LIPOPROTEIN"/>
    <property type="match status" value="1"/>
</dbReference>
<comment type="caution">
    <text evidence="2">The sequence shown here is derived from an EMBL/GenBank/DDBJ whole genome shotgun (WGS) entry which is preliminary data.</text>
</comment>
<accession>A0A6L9MTT5</accession>
<dbReference type="RefSeq" id="WP_163111028.1">
    <property type="nucleotide sequence ID" value="NZ_JAAAWP010000003.1"/>
</dbReference>
<reference evidence="2 3" key="1">
    <citation type="submission" date="2020-01" db="EMBL/GenBank/DDBJ databases">
        <title>Genomes of bacteria type strains.</title>
        <authorList>
            <person name="Chen J."/>
            <person name="Zhu S."/>
            <person name="Yang J."/>
        </authorList>
    </citation>
    <scope>NUCLEOTIDE SEQUENCE [LARGE SCALE GENOMIC DNA]</scope>
    <source>
        <strain evidence="2 3">LMG 22958</strain>
    </source>
</reference>
<gene>
    <name evidence="2" type="ORF">GTW09_06635</name>
</gene>
<keyword evidence="3" id="KW-1185">Reference proteome</keyword>
<sequence>MRNIVFILIFACVISGCSTTKNIGTETAQQSLKIGQVQEGSQISFETIDGRKFEDVKVISLSKTTMKVEQNGKLVVLPIGEVEKITTKKLDVKKTAFNSWLIIQSLIAIGAIALAL</sequence>
<evidence type="ECO:0008006" key="4">
    <source>
        <dbReference type="Google" id="ProtNLM"/>
    </source>
</evidence>
<evidence type="ECO:0000313" key="2">
    <source>
        <dbReference type="EMBL" id="NDW21190.1"/>
    </source>
</evidence>
<feature type="transmembrane region" description="Helical" evidence="1">
    <location>
        <begin position="97"/>
        <end position="115"/>
    </location>
</feature>
<keyword evidence="1" id="KW-0472">Membrane</keyword>
<evidence type="ECO:0000313" key="3">
    <source>
        <dbReference type="Proteomes" id="UP000478837"/>
    </source>
</evidence>
<name>A0A6L9MTT5_9ALTE</name>
<keyword evidence="1" id="KW-1133">Transmembrane helix</keyword>
<organism evidence="2 3">
    <name type="scientific">Alteromonas hispanica</name>
    <dbReference type="NCBI Taxonomy" id="315421"/>
    <lineage>
        <taxon>Bacteria</taxon>
        <taxon>Pseudomonadati</taxon>
        <taxon>Pseudomonadota</taxon>
        <taxon>Gammaproteobacteria</taxon>
        <taxon>Alteromonadales</taxon>
        <taxon>Alteromonadaceae</taxon>
        <taxon>Alteromonas/Salinimonas group</taxon>
        <taxon>Alteromonas</taxon>
    </lineage>
</organism>
<dbReference type="EMBL" id="JAAAWP010000003">
    <property type="protein sequence ID" value="NDW21190.1"/>
    <property type="molecule type" value="Genomic_DNA"/>
</dbReference>
<protein>
    <recommendedName>
        <fullName evidence="4">Lipoprotein</fullName>
    </recommendedName>
</protein>